<dbReference type="EMBL" id="BPLR01018421">
    <property type="protein sequence ID" value="GIY99455.1"/>
    <property type="molecule type" value="Genomic_DNA"/>
</dbReference>
<comment type="caution">
    <text evidence="1">The sequence shown here is derived from an EMBL/GenBank/DDBJ whole genome shotgun (WGS) entry which is preliminary data.</text>
</comment>
<sequence length="100" mass="10975">MRLKHVICLRRPAANSHHQKLPVKIGLSVSKVAISTPRTRCVSEDDKQLGTPEMSVNLVTDGNFNCALLEKRSLKREGNGTLKSDIAAGQSSMLSYFHGQ</sequence>
<protein>
    <submittedName>
        <fullName evidence="1">Uncharacterized protein</fullName>
    </submittedName>
</protein>
<gene>
    <name evidence="1" type="ORF">CEXT_334131</name>
</gene>
<dbReference type="Proteomes" id="UP001054945">
    <property type="component" value="Unassembled WGS sequence"/>
</dbReference>
<evidence type="ECO:0000313" key="1">
    <source>
        <dbReference type="EMBL" id="GIY99455.1"/>
    </source>
</evidence>
<evidence type="ECO:0000313" key="2">
    <source>
        <dbReference type="Proteomes" id="UP001054945"/>
    </source>
</evidence>
<keyword evidence="2" id="KW-1185">Reference proteome</keyword>
<proteinExistence type="predicted"/>
<name>A0AAV4XZ22_CAEEX</name>
<organism evidence="1 2">
    <name type="scientific">Caerostris extrusa</name>
    <name type="common">Bark spider</name>
    <name type="synonym">Caerostris bankana</name>
    <dbReference type="NCBI Taxonomy" id="172846"/>
    <lineage>
        <taxon>Eukaryota</taxon>
        <taxon>Metazoa</taxon>
        <taxon>Ecdysozoa</taxon>
        <taxon>Arthropoda</taxon>
        <taxon>Chelicerata</taxon>
        <taxon>Arachnida</taxon>
        <taxon>Araneae</taxon>
        <taxon>Araneomorphae</taxon>
        <taxon>Entelegynae</taxon>
        <taxon>Araneoidea</taxon>
        <taxon>Araneidae</taxon>
        <taxon>Caerostris</taxon>
    </lineage>
</organism>
<dbReference type="AlphaFoldDB" id="A0AAV4XZ22"/>
<accession>A0AAV4XZ22</accession>
<reference evidence="1 2" key="1">
    <citation type="submission" date="2021-06" db="EMBL/GenBank/DDBJ databases">
        <title>Caerostris extrusa draft genome.</title>
        <authorList>
            <person name="Kono N."/>
            <person name="Arakawa K."/>
        </authorList>
    </citation>
    <scope>NUCLEOTIDE SEQUENCE [LARGE SCALE GENOMIC DNA]</scope>
</reference>